<evidence type="ECO:0000313" key="2">
    <source>
        <dbReference type="EMBL" id="BCB89959.1"/>
    </source>
</evidence>
<proteinExistence type="predicted"/>
<dbReference type="AlphaFoldDB" id="A0A6F8YV56"/>
<feature type="region of interest" description="Disordered" evidence="1">
    <location>
        <begin position="67"/>
        <end position="128"/>
    </location>
</feature>
<dbReference type="EMBL" id="AP022871">
    <property type="protein sequence ID" value="BCB89959.1"/>
    <property type="molecule type" value="Genomic_DNA"/>
</dbReference>
<accession>A0A6F8YV56</accession>
<dbReference type="Proteomes" id="UP000503011">
    <property type="component" value="Chromosome"/>
</dbReference>
<evidence type="ECO:0000256" key="1">
    <source>
        <dbReference type="SAM" id="MobiDB-lite"/>
    </source>
</evidence>
<name>A0A6F8YV56_9ACTN</name>
<reference evidence="2 3" key="2">
    <citation type="submission" date="2020-03" db="EMBL/GenBank/DDBJ databases">
        <authorList>
            <person name="Ichikawa N."/>
            <person name="Kimura A."/>
            <person name="Kitahashi Y."/>
            <person name="Uohara A."/>
        </authorList>
    </citation>
    <scope>NUCLEOTIDE SEQUENCE [LARGE SCALE GENOMIC DNA]</scope>
    <source>
        <strain evidence="2 3">NBRC 105367</strain>
    </source>
</reference>
<gene>
    <name evidence="2" type="ORF">Psuf_072720</name>
</gene>
<keyword evidence="3" id="KW-1185">Reference proteome</keyword>
<reference evidence="2 3" key="1">
    <citation type="submission" date="2020-03" db="EMBL/GenBank/DDBJ databases">
        <title>Whole genome shotgun sequence of Phytohabitans suffuscus NBRC 105367.</title>
        <authorList>
            <person name="Komaki H."/>
            <person name="Tamura T."/>
        </authorList>
    </citation>
    <scope>NUCLEOTIDE SEQUENCE [LARGE SCALE GENOMIC DNA]</scope>
    <source>
        <strain evidence="2 3">NBRC 105367</strain>
    </source>
</reference>
<organism evidence="2 3">
    <name type="scientific">Phytohabitans suffuscus</name>
    <dbReference type="NCBI Taxonomy" id="624315"/>
    <lineage>
        <taxon>Bacteria</taxon>
        <taxon>Bacillati</taxon>
        <taxon>Actinomycetota</taxon>
        <taxon>Actinomycetes</taxon>
        <taxon>Micromonosporales</taxon>
        <taxon>Micromonosporaceae</taxon>
    </lineage>
</organism>
<protein>
    <submittedName>
        <fullName evidence="2">Uncharacterized protein</fullName>
    </submittedName>
</protein>
<dbReference type="KEGG" id="psuu:Psuf_072720"/>
<evidence type="ECO:0000313" key="3">
    <source>
        <dbReference type="Proteomes" id="UP000503011"/>
    </source>
</evidence>
<sequence>MLNPGSQARPLSAMDRPLPADLSAYRKARAIGSTELSRSGLSGWQGGRGRACGGVAAEIARFLSAEPDELGTTATPTLERAAPGHGSWYETAPIGADPYHDPQKPAPSLHTGADRPAKHRGHCGQTRTLTLTLEGL</sequence>